<dbReference type="AlphaFoldDB" id="A0A183BUM5"/>
<reference evidence="3" key="2">
    <citation type="submission" date="2014-05" db="EMBL/GenBank/DDBJ databases">
        <title>The genome and life-stage specific transcriptomes of Globodera pallida elucidate key aspects of plant parasitism by a cyst nematode.</title>
        <authorList>
            <person name="Cotton J.A."/>
            <person name="Lilley C.J."/>
            <person name="Jones L.M."/>
            <person name="Kikuchi T."/>
            <person name="Reid A.J."/>
            <person name="Thorpe P."/>
            <person name="Tsai I.J."/>
            <person name="Beasley H."/>
            <person name="Blok V."/>
            <person name="Cock P.J.A."/>
            <person name="Van den Akker S.E."/>
            <person name="Holroyd N."/>
            <person name="Hunt M."/>
            <person name="Mantelin S."/>
            <person name="Naghra H."/>
            <person name="Pain A."/>
            <person name="Palomares-Rius J.E."/>
            <person name="Zarowiecki M."/>
            <person name="Berriman M."/>
            <person name="Jones J.T."/>
            <person name="Urwin P.E."/>
        </authorList>
    </citation>
    <scope>NUCLEOTIDE SEQUENCE [LARGE SCALE GENOMIC DNA]</scope>
    <source>
        <strain evidence="3">Lindley</strain>
    </source>
</reference>
<feature type="region of interest" description="Disordered" evidence="2">
    <location>
        <begin position="44"/>
        <end position="66"/>
    </location>
</feature>
<comment type="similarity">
    <text evidence="1">Belongs to the metallo-dependent hydrolases superfamily. Adenosine and AMP deaminases family.</text>
</comment>
<evidence type="ECO:0000313" key="4">
    <source>
        <dbReference type="WBParaSite" id="GPLIN_000431100"/>
    </source>
</evidence>
<dbReference type="GO" id="GO:0005829">
    <property type="term" value="C:cytosol"/>
    <property type="evidence" value="ECO:0007669"/>
    <property type="project" value="TreeGrafter"/>
</dbReference>
<dbReference type="InterPro" id="IPR006329">
    <property type="entry name" value="AMPD"/>
</dbReference>
<dbReference type="GO" id="GO:0046033">
    <property type="term" value="P:AMP metabolic process"/>
    <property type="evidence" value="ECO:0007669"/>
    <property type="project" value="TreeGrafter"/>
</dbReference>
<organism evidence="3 4">
    <name type="scientific">Globodera pallida</name>
    <name type="common">Potato cyst nematode worm</name>
    <name type="synonym">Heterodera pallida</name>
    <dbReference type="NCBI Taxonomy" id="36090"/>
    <lineage>
        <taxon>Eukaryota</taxon>
        <taxon>Metazoa</taxon>
        <taxon>Ecdysozoa</taxon>
        <taxon>Nematoda</taxon>
        <taxon>Chromadorea</taxon>
        <taxon>Rhabditida</taxon>
        <taxon>Tylenchina</taxon>
        <taxon>Tylenchomorpha</taxon>
        <taxon>Tylenchoidea</taxon>
        <taxon>Heteroderidae</taxon>
        <taxon>Heteroderinae</taxon>
        <taxon>Globodera</taxon>
    </lineage>
</organism>
<dbReference type="SUPFAM" id="SSF51556">
    <property type="entry name" value="Metallo-dependent hydrolases"/>
    <property type="match status" value="1"/>
</dbReference>
<proteinExistence type="inferred from homology"/>
<dbReference type="InterPro" id="IPR032466">
    <property type="entry name" value="Metal_Hydrolase"/>
</dbReference>
<reference evidence="3" key="1">
    <citation type="submission" date="2013-12" db="EMBL/GenBank/DDBJ databases">
        <authorList>
            <person name="Aslett M."/>
        </authorList>
    </citation>
    <scope>NUCLEOTIDE SEQUENCE [LARGE SCALE GENOMIC DNA]</scope>
    <source>
        <strain evidence="3">Lindley</strain>
    </source>
</reference>
<keyword evidence="3" id="KW-1185">Reference proteome</keyword>
<reference evidence="4" key="3">
    <citation type="submission" date="2016-06" db="UniProtKB">
        <authorList>
            <consortium name="WormBaseParasite"/>
        </authorList>
    </citation>
    <scope>IDENTIFICATION</scope>
</reference>
<dbReference type="GO" id="GO:0003876">
    <property type="term" value="F:AMP deaminase activity"/>
    <property type="evidence" value="ECO:0007669"/>
    <property type="project" value="InterPro"/>
</dbReference>
<dbReference type="Pfam" id="PF19326">
    <property type="entry name" value="AMP_deaminase"/>
    <property type="match status" value="2"/>
</dbReference>
<sequence>MSSGFARWMIQVPWLYDIYHANVTNDPNSHPELARFLEHVSGFDSVDDESKPENVPFTKDSPEPAEYDNDQNPSYAYYLYYIKSQKFLYFDSPKCKLVSSCDTAIPGLVFGANDRIAELEAASITRDKFFKDYTWLNSICNDGPLRTCCFQRLKCLKKNFETHVMLRGDVIGNYRTTKWFALRLNNLRKVDGHPHPR</sequence>
<dbReference type="Gene3D" id="3.20.20.140">
    <property type="entry name" value="Metal-dependent hydrolases"/>
    <property type="match status" value="2"/>
</dbReference>
<dbReference type="WBParaSite" id="GPLIN_000431100">
    <property type="protein sequence ID" value="GPLIN_000431100"/>
    <property type="gene ID" value="GPLIN_000431100"/>
</dbReference>
<evidence type="ECO:0000256" key="2">
    <source>
        <dbReference type="SAM" id="MobiDB-lite"/>
    </source>
</evidence>
<dbReference type="PANTHER" id="PTHR11359">
    <property type="entry name" value="AMP DEAMINASE"/>
    <property type="match status" value="1"/>
</dbReference>
<evidence type="ECO:0000313" key="3">
    <source>
        <dbReference type="Proteomes" id="UP000050741"/>
    </source>
</evidence>
<dbReference type="PANTHER" id="PTHR11359:SF0">
    <property type="entry name" value="AMP DEAMINASE"/>
    <property type="match status" value="1"/>
</dbReference>
<evidence type="ECO:0000256" key="1">
    <source>
        <dbReference type="ARBA" id="ARBA00006676"/>
    </source>
</evidence>
<accession>A0A183BUM5</accession>
<name>A0A183BUM5_GLOPA</name>
<dbReference type="GO" id="GO:0032264">
    <property type="term" value="P:IMP salvage"/>
    <property type="evidence" value="ECO:0007669"/>
    <property type="project" value="InterPro"/>
</dbReference>
<protein>
    <submittedName>
        <fullName evidence="4">A_deaminase domain-containing protein</fullName>
    </submittedName>
</protein>
<dbReference type="Proteomes" id="UP000050741">
    <property type="component" value="Unassembled WGS sequence"/>
</dbReference>